<protein>
    <submittedName>
        <fullName evidence="2">Uncharacterized protein</fullName>
    </submittedName>
</protein>
<evidence type="ECO:0000313" key="2">
    <source>
        <dbReference type="EMBL" id="GAV00606.1"/>
    </source>
</evidence>
<evidence type="ECO:0000256" key="1">
    <source>
        <dbReference type="SAM" id="SignalP"/>
    </source>
</evidence>
<gene>
    <name evidence="2" type="primary">RvY_11432-1</name>
    <name evidence="2" type="synonym">RvY_11432.1</name>
    <name evidence="2" type="ORF">RvY_11432</name>
</gene>
<feature type="signal peptide" evidence="1">
    <location>
        <begin position="1"/>
        <end position="21"/>
    </location>
</feature>
<sequence length="215" mass="24195">MDKLWILLLVVLSAAVWSTSAQYSKTAPVFLLCVLVLQTLHGPAVANPVAKSRHYGSYLGSNGQQLANGYGSLVAQTNQTLCWNAAYARLSPRRTRAHAGVLPHMQQRRNGLPVYQQNFSGDSFYTDKRSNIVKRVSWEKSKRATRRKTAFLQRVYQQSSSGNHFCVDKNGNIVERIPLKETAQVDEDGQWTFDGNEYCAKVMGVPLADNWWKDT</sequence>
<comment type="caution">
    <text evidence="2">The sequence shown here is derived from an EMBL/GenBank/DDBJ whole genome shotgun (WGS) entry which is preliminary data.</text>
</comment>
<dbReference type="AlphaFoldDB" id="A0A1D1VIH6"/>
<name>A0A1D1VIH6_RAMVA</name>
<keyword evidence="3" id="KW-1185">Reference proteome</keyword>
<keyword evidence="1" id="KW-0732">Signal</keyword>
<accession>A0A1D1VIH6</accession>
<organism evidence="2 3">
    <name type="scientific">Ramazzottius varieornatus</name>
    <name type="common">Water bear</name>
    <name type="synonym">Tardigrade</name>
    <dbReference type="NCBI Taxonomy" id="947166"/>
    <lineage>
        <taxon>Eukaryota</taxon>
        <taxon>Metazoa</taxon>
        <taxon>Ecdysozoa</taxon>
        <taxon>Tardigrada</taxon>
        <taxon>Eutardigrada</taxon>
        <taxon>Parachela</taxon>
        <taxon>Hypsibioidea</taxon>
        <taxon>Ramazzottiidae</taxon>
        <taxon>Ramazzottius</taxon>
    </lineage>
</organism>
<reference evidence="2 3" key="1">
    <citation type="journal article" date="2016" name="Nat. Commun.">
        <title>Extremotolerant tardigrade genome and improved radiotolerance of human cultured cells by tardigrade-unique protein.</title>
        <authorList>
            <person name="Hashimoto T."/>
            <person name="Horikawa D.D."/>
            <person name="Saito Y."/>
            <person name="Kuwahara H."/>
            <person name="Kozuka-Hata H."/>
            <person name="Shin-I T."/>
            <person name="Minakuchi Y."/>
            <person name="Ohishi K."/>
            <person name="Motoyama A."/>
            <person name="Aizu T."/>
            <person name="Enomoto A."/>
            <person name="Kondo K."/>
            <person name="Tanaka S."/>
            <person name="Hara Y."/>
            <person name="Koshikawa S."/>
            <person name="Sagara H."/>
            <person name="Miura T."/>
            <person name="Yokobori S."/>
            <person name="Miyagawa K."/>
            <person name="Suzuki Y."/>
            <person name="Kubo T."/>
            <person name="Oyama M."/>
            <person name="Kohara Y."/>
            <person name="Fujiyama A."/>
            <person name="Arakawa K."/>
            <person name="Katayama T."/>
            <person name="Toyoda A."/>
            <person name="Kunieda T."/>
        </authorList>
    </citation>
    <scope>NUCLEOTIDE SEQUENCE [LARGE SCALE GENOMIC DNA]</scope>
    <source>
        <strain evidence="2 3">YOKOZUNA-1</strain>
    </source>
</reference>
<dbReference type="EMBL" id="BDGG01000006">
    <property type="protein sequence ID" value="GAV00606.1"/>
    <property type="molecule type" value="Genomic_DNA"/>
</dbReference>
<proteinExistence type="predicted"/>
<feature type="chain" id="PRO_5008898459" evidence="1">
    <location>
        <begin position="22"/>
        <end position="215"/>
    </location>
</feature>
<evidence type="ECO:0000313" key="3">
    <source>
        <dbReference type="Proteomes" id="UP000186922"/>
    </source>
</evidence>
<dbReference type="Proteomes" id="UP000186922">
    <property type="component" value="Unassembled WGS sequence"/>
</dbReference>